<dbReference type="PROSITE" id="PS50076">
    <property type="entry name" value="DNAJ_2"/>
    <property type="match status" value="1"/>
</dbReference>
<dbReference type="GO" id="GO:0000390">
    <property type="term" value="P:spliceosomal complex disassembly"/>
    <property type="evidence" value="ECO:0007669"/>
    <property type="project" value="TreeGrafter"/>
</dbReference>
<evidence type="ECO:0000256" key="4">
    <source>
        <dbReference type="ARBA" id="ARBA00023186"/>
    </source>
</evidence>
<dbReference type="SMART" id="SM00271">
    <property type="entry name" value="DnaJ"/>
    <property type="match status" value="1"/>
</dbReference>
<dbReference type="GO" id="GO:0003723">
    <property type="term" value="F:RNA binding"/>
    <property type="evidence" value="ECO:0007669"/>
    <property type="project" value="UniProtKB-UniRule"/>
</dbReference>
<evidence type="ECO:0000256" key="10">
    <source>
        <dbReference type="SAM" id="MobiDB-lite"/>
    </source>
</evidence>
<dbReference type="FunFam" id="1.10.287.110:FF:000059">
    <property type="entry name" value="dnaJ homolog subfamily C member 17"/>
    <property type="match status" value="1"/>
</dbReference>
<dbReference type="Gene3D" id="1.10.287.110">
    <property type="entry name" value="DnaJ domain"/>
    <property type="match status" value="1"/>
</dbReference>
<dbReference type="PANTHER" id="PTHR44313:SF1">
    <property type="entry name" value="DNAJ HOMOLOG SUBFAMILY C MEMBER 17"/>
    <property type="match status" value="1"/>
</dbReference>
<accession>A0A5J5CKR1</accession>
<dbReference type="EMBL" id="VOFY01000020">
    <property type="protein sequence ID" value="KAA8582317.1"/>
    <property type="molecule type" value="Genomic_DNA"/>
</dbReference>
<organism evidence="13 14">
    <name type="scientific">Etheostoma spectabile</name>
    <name type="common">orangethroat darter</name>
    <dbReference type="NCBI Taxonomy" id="54343"/>
    <lineage>
        <taxon>Eukaryota</taxon>
        <taxon>Metazoa</taxon>
        <taxon>Chordata</taxon>
        <taxon>Craniata</taxon>
        <taxon>Vertebrata</taxon>
        <taxon>Euteleostomi</taxon>
        <taxon>Actinopterygii</taxon>
        <taxon>Neopterygii</taxon>
        <taxon>Teleostei</taxon>
        <taxon>Neoteleostei</taxon>
        <taxon>Acanthomorphata</taxon>
        <taxon>Eupercaria</taxon>
        <taxon>Perciformes</taxon>
        <taxon>Percoidei</taxon>
        <taxon>Percidae</taxon>
        <taxon>Etheostomatinae</taxon>
        <taxon>Etheostoma</taxon>
    </lineage>
</organism>
<evidence type="ECO:0000256" key="9">
    <source>
        <dbReference type="SAM" id="Coils"/>
    </source>
</evidence>
<evidence type="ECO:0000256" key="2">
    <source>
        <dbReference type="ARBA" id="ARBA00004496"/>
    </source>
</evidence>
<dbReference type="InterPro" id="IPR036869">
    <property type="entry name" value="J_dom_sf"/>
</dbReference>
<keyword evidence="5" id="KW-0539">Nucleus</keyword>
<keyword evidence="14" id="KW-1185">Reference proteome</keyword>
<comment type="caution">
    <text evidence="13">The sequence shown here is derived from an EMBL/GenBank/DDBJ whole genome shotgun (WGS) entry which is preliminary data.</text>
</comment>
<dbReference type="SUPFAM" id="SSF54928">
    <property type="entry name" value="RNA-binding domain, RBD"/>
    <property type="match status" value="1"/>
</dbReference>
<keyword evidence="9" id="KW-0175">Coiled coil</keyword>
<dbReference type="Gene3D" id="3.30.70.330">
    <property type="match status" value="1"/>
</dbReference>
<dbReference type="SUPFAM" id="SSF46565">
    <property type="entry name" value="Chaperone J-domain"/>
    <property type="match status" value="1"/>
</dbReference>
<protein>
    <recommendedName>
        <fullName evidence="7">DnaJ homolog subfamily C member 17</fullName>
    </recommendedName>
</protein>
<keyword evidence="4" id="KW-0143">Chaperone</keyword>
<dbReference type="Pfam" id="PF00226">
    <property type="entry name" value="DnaJ"/>
    <property type="match status" value="1"/>
</dbReference>
<dbReference type="Pfam" id="PF00076">
    <property type="entry name" value="RRM_1"/>
    <property type="match status" value="1"/>
</dbReference>
<comment type="subcellular location">
    <subcellularLocation>
        <location evidence="2">Cytoplasm</location>
    </subcellularLocation>
    <subcellularLocation>
        <location evidence="1">Nucleus</location>
    </subcellularLocation>
</comment>
<evidence type="ECO:0000256" key="6">
    <source>
        <dbReference type="ARBA" id="ARBA00053783"/>
    </source>
</evidence>
<evidence type="ECO:0000256" key="8">
    <source>
        <dbReference type="PROSITE-ProRule" id="PRU00176"/>
    </source>
</evidence>
<gene>
    <name evidence="13" type="ORF">FQN60_009057</name>
</gene>
<evidence type="ECO:0000259" key="12">
    <source>
        <dbReference type="PROSITE" id="PS50102"/>
    </source>
</evidence>
<evidence type="ECO:0000256" key="3">
    <source>
        <dbReference type="ARBA" id="ARBA00022490"/>
    </source>
</evidence>
<dbReference type="InterPro" id="IPR034254">
    <property type="entry name" value="DNAJC17_RRM"/>
</dbReference>
<feature type="region of interest" description="Disordered" evidence="10">
    <location>
        <begin position="803"/>
        <end position="835"/>
    </location>
</feature>
<feature type="domain" description="RRM" evidence="12">
    <location>
        <begin position="233"/>
        <end position="292"/>
    </location>
</feature>
<evidence type="ECO:0000259" key="11">
    <source>
        <dbReference type="PROSITE" id="PS50076"/>
    </source>
</evidence>
<feature type="non-terminal residue" evidence="13">
    <location>
        <position position="1"/>
    </location>
</feature>
<dbReference type="Proteomes" id="UP000327493">
    <property type="component" value="Chromosome 20"/>
</dbReference>
<evidence type="ECO:0000313" key="14">
    <source>
        <dbReference type="Proteomes" id="UP000327493"/>
    </source>
</evidence>
<dbReference type="GO" id="GO:0005737">
    <property type="term" value="C:cytoplasm"/>
    <property type="evidence" value="ECO:0007669"/>
    <property type="project" value="UniProtKB-SubCell"/>
</dbReference>
<evidence type="ECO:0000256" key="5">
    <source>
        <dbReference type="ARBA" id="ARBA00023242"/>
    </source>
</evidence>
<proteinExistence type="predicted"/>
<dbReference type="PANTHER" id="PTHR44313">
    <property type="entry name" value="DNAJ HOMOLOG SUBFAMILY C MEMBER 17"/>
    <property type="match status" value="1"/>
</dbReference>
<evidence type="ECO:0000256" key="1">
    <source>
        <dbReference type="ARBA" id="ARBA00004123"/>
    </source>
</evidence>
<dbReference type="PROSITE" id="PS50102">
    <property type="entry name" value="RRM"/>
    <property type="match status" value="1"/>
</dbReference>
<sequence length="835" mass="93749">RSKTFNSCCLERKQQQTANIAFTFLIFLNWYRCSLLTEMSGKAKDILQMDLYGLLGIESTATTKEIKKAYRQKALTCHPDKNPDNPKAVELFHQLSQALEVLTDAAAKAAYDKICTAKKQAEERTRKLDDKRKKIKLDLEAREQLAEAQSQEEVQNTRTLEEEIARLREEGSRQLEEQQRLIREQIQREREEQQLQTGVYNSGVERCSKSNVTPKLKLKWKCKKDDETNGGYSQDILFRLLQKYGDVSNVIVSRKKRGSAVVEFATVRAAELATKNESGLSENPLKISWLEGQPEVIAPPSQPGHFMSLQGALSNERDYESVVMMRMRQAAERQKLIEQLQREDDEDAAGRRSEGSCSVDAEYMFSNSVKLVESCNNPNRRPCDEPHGSFAPSNPVIHLPTTPALPRHGSVTQCPAVEQSGVVGDICSSPPAKSPHHMVLFMRNVKKSPETHKLSPNDNRGNTITGNTFTTNPAMSLQWLVLHANQDGRMSLQYALSYQQLQHSLGIFCSIFLRPIFLILSESNMSVHANSFWNIRGRRTGKHQHLLIFSEEVEAKSCVRQLDWHHTSVCPTPVIVSTRKPICSSLSNTTRGGASLLPGGGPLFLWERLRRLLHRRDSPLSNSRFCRQLVAECGNTHRDGPIAVLLSASVNSVARSNPSWCEKKKEVLLWDVFSSVLFVPANLRPSSGKKTGKQQGCHQGPLLPKEHSLQTCSYPGHFLDSRGVFLHPLICCWLLECKVTSSVTCGDSGEHIPVSASACAVQFRSEELHRSSSAKRYSTSLTFFSRLHPAAYIMCLQAAEILSSSKSGNSEDEKSEGDGSLYRERNDNMDAYRKD</sequence>
<dbReference type="InterPro" id="IPR035979">
    <property type="entry name" value="RBD_domain_sf"/>
</dbReference>
<dbReference type="InterPro" id="IPR001623">
    <property type="entry name" value="DnaJ_domain"/>
</dbReference>
<dbReference type="InterPro" id="IPR052094">
    <property type="entry name" value="Pre-mRNA-splicing_ERAD"/>
</dbReference>
<feature type="domain" description="J" evidence="11">
    <location>
        <begin position="50"/>
        <end position="115"/>
    </location>
</feature>
<reference evidence="13 14" key="1">
    <citation type="submission" date="2019-08" db="EMBL/GenBank/DDBJ databases">
        <title>A chromosome-level genome assembly, high-density linkage maps, and genome scans reveal the genomic architecture of hybrid incompatibilities underlying speciation via character displacement in darters (Percidae: Etheostominae).</title>
        <authorList>
            <person name="Moran R.L."/>
            <person name="Catchen J.M."/>
            <person name="Fuller R.C."/>
        </authorList>
    </citation>
    <scope>NUCLEOTIDE SEQUENCE [LARGE SCALE GENOMIC DNA]</scope>
    <source>
        <strain evidence="13">EspeVRDwgs_2016</strain>
        <tissue evidence="13">Muscle</tissue>
    </source>
</reference>
<dbReference type="CDD" id="cd06257">
    <property type="entry name" value="DnaJ"/>
    <property type="match status" value="1"/>
</dbReference>
<comment type="function">
    <text evidence="6">May negatively affect PAX8-induced thyroglobulin/TG transcription.</text>
</comment>
<dbReference type="CDD" id="cd12429">
    <property type="entry name" value="RRM_DNAJC17"/>
    <property type="match status" value="1"/>
</dbReference>
<feature type="compositionally biased region" description="Basic and acidic residues" evidence="10">
    <location>
        <begin position="821"/>
        <end position="835"/>
    </location>
</feature>
<evidence type="ECO:0000313" key="13">
    <source>
        <dbReference type="EMBL" id="KAA8582317.1"/>
    </source>
</evidence>
<keyword evidence="8" id="KW-0694">RNA-binding</keyword>
<dbReference type="InterPro" id="IPR000504">
    <property type="entry name" value="RRM_dom"/>
</dbReference>
<evidence type="ECO:0000256" key="7">
    <source>
        <dbReference type="ARBA" id="ARBA00074360"/>
    </source>
</evidence>
<dbReference type="InterPro" id="IPR012677">
    <property type="entry name" value="Nucleotide-bd_a/b_plait_sf"/>
</dbReference>
<name>A0A5J5CKR1_9PERO</name>
<dbReference type="AlphaFoldDB" id="A0A5J5CKR1"/>
<dbReference type="GO" id="GO:0005681">
    <property type="term" value="C:spliceosomal complex"/>
    <property type="evidence" value="ECO:0007669"/>
    <property type="project" value="TreeGrafter"/>
</dbReference>
<keyword evidence="3" id="KW-0963">Cytoplasm</keyword>
<feature type="coiled-coil region" evidence="9">
    <location>
        <begin position="118"/>
        <end position="195"/>
    </location>
</feature>
<dbReference type="PRINTS" id="PR00625">
    <property type="entry name" value="JDOMAIN"/>
</dbReference>